<feature type="compositionally biased region" description="Low complexity" evidence="1">
    <location>
        <begin position="386"/>
        <end position="397"/>
    </location>
</feature>
<accession>A0AAN6NG86</accession>
<evidence type="ECO:0008006" key="4">
    <source>
        <dbReference type="Google" id="ProtNLM"/>
    </source>
</evidence>
<evidence type="ECO:0000313" key="2">
    <source>
        <dbReference type="EMBL" id="KAK3944940.1"/>
    </source>
</evidence>
<dbReference type="Proteomes" id="UP001303473">
    <property type="component" value="Unassembled WGS sequence"/>
</dbReference>
<proteinExistence type="predicted"/>
<name>A0AAN6NG86_9PEZI</name>
<protein>
    <recommendedName>
        <fullName evidence="4">PH domain-containing protein</fullName>
    </recommendedName>
</protein>
<organism evidence="2 3">
    <name type="scientific">Diplogelasinospora grovesii</name>
    <dbReference type="NCBI Taxonomy" id="303347"/>
    <lineage>
        <taxon>Eukaryota</taxon>
        <taxon>Fungi</taxon>
        <taxon>Dikarya</taxon>
        <taxon>Ascomycota</taxon>
        <taxon>Pezizomycotina</taxon>
        <taxon>Sordariomycetes</taxon>
        <taxon>Sordariomycetidae</taxon>
        <taxon>Sordariales</taxon>
        <taxon>Diplogelasinosporaceae</taxon>
        <taxon>Diplogelasinospora</taxon>
    </lineage>
</organism>
<keyword evidence="3" id="KW-1185">Reference proteome</keyword>
<feature type="region of interest" description="Disordered" evidence="1">
    <location>
        <begin position="1"/>
        <end position="96"/>
    </location>
</feature>
<evidence type="ECO:0000256" key="1">
    <source>
        <dbReference type="SAM" id="MobiDB-lite"/>
    </source>
</evidence>
<dbReference type="EMBL" id="MU853757">
    <property type="protein sequence ID" value="KAK3944940.1"/>
    <property type="molecule type" value="Genomic_DNA"/>
</dbReference>
<evidence type="ECO:0000313" key="3">
    <source>
        <dbReference type="Proteomes" id="UP001303473"/>
    </source>
</evidence>
<dbReference type="AlphaFoldDB" id="A0AAN6NG86"/>
<feature type="region of interest" description="Disordered" evidence="1">
    <location>
        <begin position="130"/>
        <end position="166"/>
    </location>
</feature>
<comment type="caution">
    <text evidence="2">The sequence shown here is derived from an EMBL/GenBank/DDBJ whole genome shotgun (WGS) entry which is preliminary data.</text>
</comment>
<feature type="region of interest" description="Disordered" evidence="1">
    <location>
        <begin position="371"/>
        <end position="434"/>
    </location>
</feature>
<gene>
    <name evidence="2" type="ORF">QBC46DRAFT_373672</name>
</gene>
<feature type="compositionally biased region" description="Polar residues" evidence="1">
    <location>
        <begin position="211"/>
        <end position="223"/>
    </location>
</feature>
<feature type="region of interest" description="Disordered" evidence="1">
    <location>
        <begin position="211"/>
        <end position="245"/>
    </location>
</feature>
<sequence length="434" mass="47243">MSDTSTSAPSGATLEQLQSQAAHSRRIRPLDLQNEVEGANRVPLRADGESKMRRRESRLGLRSIFGRNRGSSDGDGGASAPTDAPRDYLSPRPGGLRASLAELSSNWPYGLHNGHHSQGQRSEITLPSFSLQSAKSPPPSRGDLKHKKSASVVRPQTFPRNSRGSVATWDPPPLFKAYPQAIRHAHLPACTISAEAVLRLHNHKNSISLSNQSSLTLGTMGSPSSSEKSEHRSRRKHRRNTSGSSSFKFEWTTKTYVLVTSGYLLQYAGDGSFDRLPERVLHLGKDSAAFASDVIPGRHWVLQVSSVAEPDGGPMNPTSSHVATSLFSRLPFRGQERTRPASNLLMVFESAEDMDSWIATLRREIEALGGKKNLSETGKPKTDNESQSQLRGQLSQRTLVMKDPARFSRVLSSHEDSQSAPWDQAAAAAAAAAT</sequence>
<feature type="compositionally biased region" description="Low complexity" evidence="1">
    <location>
        <begin position="425"/>
        <end position="434"/>
    </location>
</feature>
<feature type="compositionally biased region" description="Polar residues" evidence="1">
    <location>
        <begin position="1"/>
        <end position="22"/>
    </location>
</feature>
<reference evidence="3" key="1">
    <citation type="journal article" date="2023" name="Mol. Phylogenet. Evol.">
        <title>Genome-scale phylogeny and comparative genomics of the fungal order Sordariales.</title>
        <authorList>
            <person name="Hensen N."/>
            <person name="Bonometti L."/>
            <person name="Westerberg I."/>
            <person name="Brannstrom I.O."/>
            <person name="Guillou S."/>
            <person name="Cros-Aarteil S."/>
            <person name="Calhoun S."/>
            <person name="Haridas S."/>
            <person name="Kuo A."/>
            <person name="Mondo S."/>
            <person name="Pangilinan J."/>
            <person name="Riley R."/>
            <person name="LaButti K."/>
            <person name="Andreopoulos B."/>
            <person name="Lipzen A."/>
            <person name="Chen C."/>
            <person name="Yan M."/>
            <person name="Daum C."/>
            <person name="Ng V."/>
            <person name="Clum A."/>
            <person name="Steindorff A."/>
            <person name="Ohm R.A."/>
            <person name="Martin F."/>
            <person name="Silar P."/>
            <person name="Natvig D.O."/>
            <person name="Lalanne C."/>
            <person name="Gautier V."/>
            <person name="Ament-Velasquez S.L."/>
            <person name="Kruys A."/>
            <person name="Hutchinson M.I."/>
            <person name="Powell A.J."/>
            <person name="Barry K."/>
            <person name="Miller A.N."/>
            <person name="Grigoriev I.V."/>
            <person name="Debuchy R."/>
            <person name="Gladieux P."/>
            <person name="Hiltunen Thoren M."/>
            <person name="Johannesson H."/>
        </authorList>
    </citation>
    <scope>NUCLEOTIDE SEQUENCE [LARGE SCALE GENOMIC DNA]</scope>
    <source>
        <strain evidence="3">CBS 340.73</strain>
    </source>
</reference>
<feature type="non-terminal residue" evidence="2">
    <location>
        <position position="434"/>
    </location>
</feature>
<feature type="compositionally biased region" description="Basic residues" evidence="1">
    <location>
        <begin position="231"/>
        <end position="240"/>
    </location>
</feature>